<dbReference type="SUPFAM" id="SSF49265">
    <property type="entry name" value="Fibronectin type III"/>
    <property type="match status" value="1"/>
</dbReference>
<evidence type="ECO:0000313" key="2">
    <source>
        <dbReference type="Proteomes" id="UP000053370"/>
    </source>
</evidence>
<organism evidence="1">
    <name type="scientific">Flexilinea flocculi</name>
    <dbReference type="NCBI Taxonomy" id="1678840"/>
    <lineage>
        <taxon>Bacteria</taxon>
        <taxon>Bacillati</taxon>
        <taxon>Chloroflexota</taxon>
        <taxon>Anaerolineae</taxon>
        <taxon>Anaerolineales</taxon>
        <taxon>Anaerolineaceae</taxon>
        <taxon>Flexilinea</taxon>
    </lineage>
</organism>
<dbReference type="EMBL" id="DF968181">
    <property type="protein sequence ID" value="GAP40104.1"/>
    <property type="molecule type" value="Genomic_DNA"/>
</dbReference>
<dbReference type="InterPro" id="IPR013783">
    <property type="entry name" value="Ig-like_fold"/>
</dbReference>
<sequence length="559" mass="60526">MKNQLKIAIVVWIIVISVTGNFFAAAAEPAFMAVPDKPNPVSPRGYDNFSRTLTFYWNPAANAENYTVYWNSDNGDSGNLTLAASDASCGGGRCAVSTTLPFEGEYHWYVAAINTEGTVNSDTIDFTLNSNISTPDAYSPSGTVYDNRFTTFTFTDVQDNVKEYRIRVLDVYSSRVVMDRYWSVDEISCEANQCSITTDTFLPGGNYVWRVRGYSDNSASNWSNELGFYVYCTTCGYSTGSTGTSAYTNPVSPTVSAFQTNTVPTPVSPTGTISDLIPVFQWRTLTGANFYWITLYDASGKVLYNNTSDSSICNYETCTFSPGFSLPAAGNYSWLVAGGTNTGVTWGSASTTFTLVDAPKAISFIRPVDGGVIGTSGSSILWTDAGSLVENFTVVIYDSSNQVLLNTTMDRGTLWCDGTQCTLEFTSIPAGQYRIEVTPNSTYGAQAASASLNFTVSDVSQTIEIIYPKDNSVVQPRPLFRWKIPQSPEETITFVIQVTGSDGNTAQIGPISCGKSGLTCTENEAFFIPSDSLPSGSYSWTVHSPELNASSEPALITVE</sequence>
<dbReference type="OrthoDB" id="9790784at2"/>
<dbReference type="RefSeq" id="WP_062279118.1">
    <property type="nucleotide sequence ID" value="NZ_DF968181.1"/>
</dbReference>
<gene>
    <name evidence="1" type="ORF">ATC1_1370</name>
</gene>
<protein>
    <recommendedName>
        <fullName evidence="3">Fibronectin type-III domain-containing protein</fullName>
    </recommendedName>
</protein>
<dbReference type="Proteomes" id="UP000053370">
    <property type="component" value="Unassembled WGS sequence"/>
</dbReference>
<reference evidence="1" key="1">
    <citation type="journal article" date="2015" name="Genome Announc.">
        <title>Draft Genome Sequence of Anaerolineae Strain TC1, a Novel Isolate from a Methanogenic Wastewater Treatment System.</title>
        <authorList>
            <person name="Matsuura N."/>
            <person name="Tourlousse D.M."/>
            <person name="Sun L."/>
            <person name="Toyonaga M."/>
            <person name="Kuroda K."/>
            <person name="Ohashi A."/>
            <person name="Cruz R."/>
            <person name="Yamaguchi T."/>
            <person name="Sekiguchi Y."/>
        </authorList>
    </citation>
    <scope>NUCLEOTIDE SEQUENCE [LARGE SCALE GENOMIC DNA]</scope>
    <source>
        <strain evidence="1">TC1</strain>
    </source>
</reference>
<dbReference type="STRING" id="1678840.ATC1_1370"/>
<dbReference type="Gene3D" id="2.60.40.10">
    <property type="entry name" value="Immunoglobulins"/>
    <property type="match status" value="2"/>
</dbReference>
<dbReference type="InterPro" id="IPR036116">
    <property type="entry name" value="FN3_sf"/>
</dbReference>
<evidence type="ECO:0000313" key="1">
    <source>
        <dbReference type="EMBL" id="GAP40104.1"/>
    </source>
</evidence>
<name>A0A0S7BU73_9CHLR</name>
<accession>A0A0S7BU73</accession>
<dbReference type="AlphaFoldDB" id="A0A0S7BU73"/>
<keyword evidence="2" id="KW-1185">Reference proteome</keyword>
<proteinExistence type="predicted"/>
<evidence type="ECO:0008006" key="3">
    <source>
        <dbReference type="Google" id="ProtNLM"/>
    </source>
</evidence>